<feature type="compositionally biased region" description="Acidic residues" evidence="3">
    <location>
        <begin position="1252"/>
        <end position="1273"/>
    </location>
</feature>
<feature type="region of interest" description="Disordered" evidence="3">
    <location>
        <begin position="1249"/>
        <end position="1288"/>
    </location>
</feature>
<feature type="compositionally biased region" description="Basic and acidic residues" evidence="3">
    <location>
        <begin position="1521"/>
        <end position="1550"/>
    </location>
</feature>
<evidence type="ECO:0000256" key="3">
    <source>
        <dbReference type="SAM" id="MobiDB-lite"/>
    </source>
</evidence>
<feature type="compositionally biased region" description="Basic and acidic residues" evidence="3">
    <location>
        <begin position="1694"/>
        <end position="1705"/>
    </location>
</feature>
<evidence type="ECO:0000256" key="1">
    <source>
        <dbReference type="ARBA" id="ARBA00004123"/>
    </source>
</evidence>
<feature type="compositionally biased region" description="Basic and acidic residues" evidence="3">
    <location>
        <begin position="1988"/>
        <end position="2000"/>
    </location>
</feature>
<dbReference type="InterPro" id="IPR025151">
    <property type="entry name" value="ELYS_dom"/>
</dbReference>
<dbReference type="SUPFAM" id="SSF50978">
    <property type="entry name" value="WD40 repeat-like"/>
    <property type="match status" value="1"/>
</dbReference>
<feature type="compositionally biased region" description="Polar residues" evidence="3">
    <location>
        <begin position="1709"/>
        <end position="1727"/>
    </location>
</feature>
<feature type="compositionally biased region" description="Polar residues" evidence="3">
    <location>
        <begin position="2406"/>
        <end position="2429"/>
    </location>
</feature>
<dbReference type="PANTHER" id="PTHR21583:SF8">
    <property type="entry name" value="PROTEIN ELYS"/>
    <property type="match status" value="1"/>
</dbReference>
<feature type="region of interest" description="Disordered" evidence="3">
    <location>
        <begin position="2092"/>
        <end position="2136"/>
    </location>
</feature>
<feature type="compositionally biased region" description="Basic residues" evidence="3">
    <location>
        <begin position="2393"/>
        <end position="2405"/>
    </location>
</feature>
<feature type="compositionally biased region" description="Basic and acidic residues" evidence="3">
    <location>
        <begin position="1221"/>
        <end position="1231"/>
    </location>
</feature>
<protein>
    <recommendedName>
        <fullName evidence="8">Protein ELYS</fullName>
    </recommendedName>
</protein>
<dbReference type="InterPro" id="IPR036322">
    <property type="entry name" value="WD40_repeat_dom_sf"/>
</dbReference>
<dbReference type="Proteomes" id="UP000494040">
    <property type="component" value="Unassembled WGS sequence"/>
</dbReference>
<keyword evidence="2" id="KW-0539">Nucleus</keyword>
<evidence type="ECO:0000313" key="7">
    <source>
        <dbReference type="Proteomes" id="UP000494040"/>
    </source>
</evidence>
<feature type="region of interest" description="Disordered" evidence="3">
    <location>
        <begin position="1342"/>
        <end position="1361"/>
    </location>
</feature>
<feature type="region of interest" description="Disordered" evidence="3">
    <location>
        <begin position="2330"/>
        <end position="2437"/>
    </location>
</feature>
<dbReference type="CTD" id="32971"/>
<dbReference type="GO" id="GO:0005634">
    <property type="term" value="C:nucleus"/>
    <property type="evidence" value="ECO:0007669"/>
    <property type="project" value="UniProtKB-SubCell"/>
</dbReference>
<evidence type="ECO:0000259" key="5">
    <source>
        <dbReference type="Pfam" id="PF16687"/>
    </source>
</evidence>
<keyword evidence="7" id="KW-1185">Reference proteome</keyword>
<feature type="domain" description="ELYS beta-propeller" evidence="5">
    <location>
        <begin position="44"/>
        <end position="413"/>
    </location>
</feature>
<feature type="region of interest" description="Disordered" evidence="3">
    <location>
        <begin position="1427"/>
        <end position="1494"/>
    </location>
</feature>
<name>A0A8I6SEW8_CIMLE</name>
<feature type="region of interest" description="Disordered" evidence="3">
    <location>
        <begin position="1506"/>
        <end position="1555"/>
    </location>
</feature>
<evidence type="ECO:0000313" key="6">
    <source>
        <dbReference type="EnsemblMetazoa" id="XP_024081757.1"/>
    </source>
</evidence>
<dbReference type="GeneID" id="106664052"/>
<dbReference type="InterPro" id="IPR052620">
    <property type="entry name" value="ELYS/MEL-28_NucAsmblyFactor"/>
</dbReference>
<feature type="region of interest" description="Disordered" evidence="3">
    <location>
        <begin position="1633"/>
        <end position="1727"/>
    </location>
</feature>
<dbReference type="Pfam" id="PF16687">
    <property type="entry name" value="ELYS-bb"/>
    <property type="match status" value="1"/>
</dbReference>
<feature type="region of interest" description="Disordered" evidence="3">
    <location>
        <begin position="1844"/>
        <end position="1874"/>
    </location>
</feature>
<feature type="compositionally biased region" description="Polar residues" evidence="3">
    <location>
        <begin position="2660"/>
        <end position="2669"/>
    </location>
</feature>
<feature type="compositionally biased region" description="Polar residues" evidence="3">
    <location>
        <begin position="2200"/>
        <end position="2211"/>
    </location>
</feature>
<feature type="region of interest" description="Disordered" evidence="3">
    <location>
        <begin position="2230"/>
        <end position="2259"/>
    </location>
</feature>
<dbReference type="PANTHER" id="PTHR21583">
    <property type="entry name" value="ELYS PROTEIN"/>
    <property type="match status" value="1"/>
</dbReference>
<dbReference type="InterPro" id="IPR032040">
    <property type="entry name" value="ELYS-bb"/>
</dbReference>
<feature type="region of interest" description="Disordered" evidence="3">
    <location>
        <begin position="2451"/>
        <end position="2486"/>
    </location>
</feature>
<feature type="compositionally biased region" description="Basic and acidic residues" evidence="3">
    <location>
        <begin position="2163"/>
        <end position="2198"/>
    </location>
</feature>
<feature type="compositionally biased region" description="Polar residues" evidence="3">
    <location>
        <begin position="1654"/>
        <end position="1666"/>
    </location>
</feature>
<feature type="region of interest" description="Disordered" evidence="3">
    <location>
        <begin position="1901"/>
        <end position="2018"/>
    </location>
</feature>
<feature type="region of interest" description="Disordered" evidence="3">
    <location>
        <begin position="2634"/>
        <end position="2689"/>
    </location>
</feature>
<evidence type="ECO:0008006" key="8">
    <source>
        <dbReference type="Google" id="ProtNLM"/>
    </source>
</evidence>
<dbReference type="RefSeq" id="XP_024081757.1">
    <property type="nucleotide sequence ID" value="XM_024225989.1"/>
</dbReference>
<dbReference type="OrthoDB" id="6513151at2759"/>
<feature type="compositionally biased region" description="Basic residues" evidence="3">
    <location>
        <begin position="2679"/>
        <end position="2689"/>
    </location>
</feature>
<feature type="compositionally biased region" description="Polar residues" evidence="3">
    <location>
        <begin position="1781"/>
        <end position="1792"/>
    </location>
</feature>
<comment type="subcellular location">
    <subcellularLocation>
        <location evidence="1">Nucleus</location>
    </subcellularLocation>
</comment>
<feature type="region of interest" description="Disordered" evidence="3">
    <location>
        <begin position="1191"/>
        <end position="1231"/>
    </location>
</feature>
<feature type="compositionally biased region" description="Polar residues" evidence="3">
    <location>
        <begin position="1844"/>
        <end position="1856"/>
    </location>
</feature>
<feature type="region of interest" description="Disordered" evidence="3">
    <location>
        <begin position="1573"/>
        <end position="1600"/>
    </location>
</feature>
<feature type="compositionally biased region" description="Low complexity" evidence="3">
    <location>
        <begin position="1637"/>
        <end position="1653"/>
    </location>
</feature>
<accession>A0A8I6SEW8</accession>
<feature type="compositionally biased region" description="Basic residues" evidence="3">
    <location>
        <begin position="2241"/>
        <end position="2251"/>
    </location>
</feature>
<feature type="region of interest" description="Disordered" evidence="3">
    <location>
        <begin position="1307"/>
        <end position="1333"/>
    </location>
</feature>
<dbReference type="OMA" id="KWNHDCL"/>
<evidence type="ECO:0000259" key="4">
    <source>
        <dbReference type="Pfam" id="PF13934"/>
    </source>
</evidence>
<feature type="compositionally biased region" description="Basic and acidic residues" evidence="3">
    <location>
        <begin position="1965"/>
        <end position="1982"/>
    </location>
</feature>
<organism evidence="6 7">
    <name type="scientific">Cimex lectularius</name>
    <name type="common">Bed bug</name>
    <name type="synonym">Acanthia lectularia</name>
    <dbReference type="NCBI Taxonomy" id="79782"/>
    <lineage>
        <taxon>Eukaryota</taxon>
        <taxon>Metazoa</taxon>
        <taxon>Ecdysozoa</taxon>
        <taxon>Arthropoda</taxon>
        <taxon>Hexapoda</taxon>
        <taxon>Insecta</taxon>
        <taxon>Pterygota</taxon>
        <taxon>Neoptera</taxon>
        <taxon>Paraneoptera</taxon>
        <taxon>Hemiptera</taxon>
        <taxon>Heteroptera</taxon>
        <taxon>Panheteroptera</taxon>
        <taxon>Cimicomorpha</taxon>
        <taxon>Cimicidae</taxon>
        <taxon>Cimex</taxon>
    </lineage>
</organism>
<evidence type="ECO:0000256" key="2">
    <source>
        <dbReference type="ARBA" id="ARBA00023242"/>
    </source>
</evidence>
<feature type="compositionally biased region" description="Polar residues" evidence="3">
    <location>
        <begin position="1915"/>
        <end position="1927"/>
    </location>
</feature>
<feature type="compositionally biased region" description="Basic and acidic residues" evidence="3">
    <location>
        <begin position="2112"/>
        <end position="2134"/>
    </location>
</feature>
<feature type="region of interest" description="Disordered" evidence="3">
    <location>
        <begin position="2157"/>
        <end position="2211"/>
    </location>
</feature>
<dbReference type="EnsemblMetazoa" id="XM_024225989.1">
    <property type="protein sequence ID" value="XP_024081757.1"/>
    <property type="gene ID" value="LOC106664052"/>
</dbReference>
<feature type="domain" description="ELYS-like" evidence="4">
    <location>
        <begin position="725"/>
        <end position="932"/>
    </location>
</feature>
<proteinExistence type="predicted"/>
<sequence>MFRKSPVITTSIPFDLAVKRKMETSGETTKHDIISSLLLDEDYVWVASGSTIYIMEKDTGSYVSYHTFGDEDNPALHQYITCVEQYSVPDFDLPFMIIGTNSIKEGFVSVYNPLSSMIRRTVNIGRQVSCVSIIDDGVSEVSPFPGLLSEVMLGILAVGCVDGSLILMDLRRDLFLKGESQPFPPECEIADLHYIDEPFNKMEVKNNFDLCIHSKNSLAVLMIEGKEEYQGVSALYFSKETSCLFIGFGTGSWEMRSMHDFRLLYSTAECEYPIYGFVQLEPCDDPKHMLYLWVTYQTVNGNIPFMSLYNLSFVTKEEDPNYGRYYKGFRSCTMSFEFFPDLIVKDAGNSKVVSCTSLPRKIANSHPRPYCKVDEPHTLAFTGLWVEKSNASCSYLIVFDLDQWYKSQMPTSSIAVSPYLDVVTITDKHVDGVNIIRSSLKMENKGSFEVYFYPQSLDYEILCTCESEFIKVKKHSLQSIWTEKIKSTGVTSLVFPTKMCKEAVYAGLIPKFLDPINVTQCTEEQKRAFLLSILMELNLTYIISDAVNVWKEGHQISNGCSLEFIVDWMWNTVSSVWDKANSICSQLYNGSGTSIEFINVDYLYYSNKTINSFETLFSGLLEQLKLYLPKEDLDHKYNAMCVIQLYLRYVCIFSGENLLPEKNSDGLPESSIYYDYQGLKANYEKLKKETKIRCMDNLNKSGQPDHSLYLLDYVIGQHKPAIGTQWEQEGGTTSYPPPSIQSLLRTCLIQGVPQPVIHCIFHYFILDLIDLLQQKNCRDSVQKLKELEAKEFSNYKDYYIMKGLWMIDHLQFEDGLNCLIIQDSLMYTLPVETHRAILQTFLSNNQGNLAYKLVALDDGNKFTQLDDIKLEMSILISNGPPKDAYNFQNKFSEHKEKLFMQFLEGCLHSADLRNFLFKLNLDPEEERLCELFFNTNKTPLAVKFHLLYLIHHRRYFEADEIRKRHSEGKANLLGERIVKGLVSVLPPIAKQTKLCAHSAKQDILQHSAAQCLKPKPLSVFIKSSKHNVKSIKDLIIANMASTWRMKNVNTNQAVTSNVQPPSNMFKKKTKQEINEAEVEKEPVASQSTSYVNISKFSPMEIDLSSSHLPATSSINKRKVRRWEKAEVKRRKVTIPDSTEKTPDKQFGIPNKLFGTPLVKKQTHNSSNDHAVTPILKSGKTTPVAIAKPGNSFFQSDLGTPKKSIRFNVPEESPQDDTQTNDAKEEVSNEEQKLSFLEKVSRDVFKNEAGISETEELSDREEEVECEEVEEEVNNDNSPFESEAEAQFDEIEESRRLVKESADFSYSDDSSIEVIEIRDNSPEKSPMFGEDQEGSATRHFATIYDDDNSLKEESPMLGEDEDPARLGINIADEDFIQNSEEGLDMNLGDDAESNSKWFPKFNIQESKEDSNFSEDSPLVVEEIHGSSKEPLGSIYDDKTSIKGSPLLEEDEYSSMDIETMSFKTKYDSQSKEVSSVKTDETRGESLDVNIGSEDFIQNSREGFVADLEEEVDSNSKWSPKFNIEENKEESSSSEDSRMNEEEMHSSSKDADNANTVLLDGDFLLEKGPPANIVEEIEMSPGGSPDNIAEEIEVSPTGSPFKSIEEILNTEKESSFHFVKDTDSCQKNADMFAKDWDSSSKNSSSQSSERSLYTSTAEDSSNKTTPLQGSAEHSPIRFEEVSSSVEKTYFQFSEDAQEHSEKSEIIPKEQPTGTKEQSFVQLPEVSSSPDSMSINYFLFDMCMPTLTALYKTPREPEEPQMPTERAVTSDIEEKDDHLPNLPVSENSETEITLKSKSSLSPKIYIWGPPIQSKDDFASECDEVMPGSPIQSTDDFTSNECDEVISGSTIQSTDDITSNKCDEVMPGSPIQYPDDFSSKECNEDLIESPAQHEASIYVERDMSFEEKNSSWPIESKDTLTSMEFSDTQPNIPADLPKECDTTVPQSIQVKETRLADENVPVNIPKTFESSESHETPPRSPKELSKPDQTAEESKLEVKLREECDASSSFVDEQPAEADGSSKMFSVEMEMEEEKDDAKSQMSSFTSMEMDSTLTIPGVHFKKVSEEVFLVSSLTSMEMDNSLVIPGVHFKKVSEEDAHSNVVEEDPKFTDQLTSVKEKEETQTEEKDIPADLPKECDTTVPQSIQVEETCLADEIDMPVNFPKPLESIESHDTPPRSPKELNKPDDTTKEEILEVKHREECDTSSLSSFTSMEMDSTLTIPGVHFKKVSEEVADDNDVATPVQRSKRRKYKKTPGKALKLSDESDSSYGLLDLGMLEETQITKGTEITENHPHKLKPTPGRVLRSTTLVDYSYSVLDTAMLNNEPSEVLETISAKRTAGSRKRRSSSLEPTNTKAGGYSKVRTVSESQDDKEEKHTRPRRRAASLEPEPVGEKVIKVPKTKVSSRKKSQNMPVLSLTPSTSEENAPTVSRAPSTSSTSKTSCFKKLNFTNLEAEPISPKKPTTGKKRASSVKSYFKSDSVPNEEGHISQRLRKRSSSFTTLSSLNKVKPKLSNLENIIEDEEEEDKEINKPSAEVKKKKIKVKQFTYNDWLKLEHSKTDMLKRVSMMFPDCTQEPKSPQKGPGKVLRSGKVVEGVSADLDNKMENKEIEAVVAEYSQHRRVTRNQVSALRRSLLMDSEDDMLIFTPPEKSKEDKQAKTLSKGEASQASSVNQPAEEVTEKKEKKKKKKAPRP</sequence>
<feature type="region of interest" description="Disordered" evidence="3">
    <location>
        <begin position="1750"/>
        <end position="1792"/>
    </location>
</feature>
<dbReference type="Pfam" id="PF13934">
    <property type="entry name" value="ELYS"/>
    <property type="match status" value="1"/>
</dbReference>
<reference evidence="6" key="1">
    <citation type="submission" date="2022-01" db="UniProtKB">
        <authorList>
            <consortium name="EnsemblMetazoa"/>
        </authorList>
    </citation>
    <scope>IDENTIFICATION</scope>
</reference>
<dbReference type="KEGG" id="clec:106664052"/>